<dbReference type="SUPFAM" id="SSF51905">
    <property type="entry name" value="FAD/NAD(P)-binding domain"/>
    <property type="match status" value="2"/>
</dbReference>
<keyword evidence="9" id="KW-1185">Reference proteome</keyword>
<evidence type="ECO:0000256" key="2">
    <source>
        <dbReference type="ARBA" id="ARBA00009130"/>
    </source>
</evidence>
<dbReference type="InterPro" id="IPR001455">
    <property type="entry name" value="TusA-like"/>
</dbReference>
<dbReference type="PANTHER" id="PTHR43429">
    <property type="entry name" value="PYRIDINE NUCLEOTIDE-DISULFIDE OXIDOREDUCTASE DOMAIN-CONTAINING"/>
    <property type="match status" value="1"/>
</dbReference>
<dbReference type="InterPro" id="IPR023753">
    <property type="entry name" value="FAD/NAD-binding_dom"/>
</dbReference>
<dbReference type="EC" id="1.8.1.14" evidence="8"/>
<keyword evidence="3" id="KW-0285">Flavoprotein</keyword>
<dbReference type="InterPro" id="IPR027396">
    <property type="entry name" value="DsrEFH-like"/>
</dbReference>
<dbReference type="InterPro" id="IPR036873">
    <property type="entry name" value="Rhodanese-like_dom_sf"/>
</dbReference>
<gene>
    <name evidence="8" type="ORF">SpAn4DRAFT_4758</name>
</gene>
<dbReference type="Pfam" id="PF07992">
    <property type="entry name" value="Pyr_redox_2"/>
    <property type="match status" value="1"/>
</dbReference>
<dbReference type="Proteomes" id="UP000049855">
    <property type="component" value="Unassembled WGS sequence"/>
</dbReference>
<dbReference type="SMART" id="SM00450">
    <property type="entry name" value="RHOD"/>
    <property type="match status" value="1"/>
</dbReference>
<evidence type="ECO:0000256" key="5">
    <source>
        <dbReference type="ARBA" id="ARBA00023002"/>
    </source>
</evidence>
<dbReference type="PRINTS" id="PR00411">
    <property type="entry name" value="PNDRDTASEI"/>
</dbReference>
<dbReference type="InterPro" id="IPR036188">
    <property type="entry name" value="FAD/NAD-bd_sf"/>
</dbReference>
<evidence type="ECO:0000313" key="9">
    <source>
        <dbReference type="Proteomes" id="UP000049855"/>
    </source>
</evidence>
<dbReference type="SUPFAM" id="SSF55424">
    <property type="entry name" value="FAD/NAD-linked reductases, dimerisation (C-terminal) domain"/>
    <property type="match status" value="1"/>
</dbReference>
<dbReference type="Pfam" id="PF00581">
    <property type="entry name" value="Rhodanese"/>
    <property type="match status" value="1"/>
</dbReference>
<name>A0A0U1KY66_9FIRM</name>
<dbReference type="AlphaFoldDB" id="A0A0U1KY66"/>
<dbReference type="RefSeq" id="WP_021167701.1">
    <property type="nucleotide sequence ID" value="NZ_CTRP01000008.1"/>
</dbReference>
<keyword evidence="5 8" id="KW-0560">Oxidoreductase</keyword>
<comment type="similarity">
    <text evidence="2">Belongs to the class-III pyridine nucleotide-disulfide oxidoreductase family.</text>
</comment>
<keyword evidence="4" id="KW-0274">FAD</keyword>
<dbReference type="InterPro" id="IPR004099">
    <property type="entry name" value="Pyr_nucl-diS_OxRdtase_dimer"/>
</dbReference>
<dbReference type="PANTHER" id="PTHR43429:SF1">
    <property type="entry name" value="NAD(P)H SULFUR OXIDOREDUCTASE (COA-DEPENDENT)"/>
    <property type="match status" value="1"/>
</dbReference>
<keyword evidence="6" id="KW-0676">Redox-active center</keyword>
<dbReference type="Pfam" id="PF02852">
    <property type="entry name" value="Pyr_redox_dim"/>
    <property type="match status" value="1"/>
</dbReference>
<organism evidence="8 9">
    <name type="scientific">Sporomusa ovata</name>
    <dbReference type="NCBI Taxonomy" id="2378"/>
    <lineage>
        <taxon>Bacteria</taxon>
        <taxon>Bacillati</taxon>
        <taxon>Bacillota</taxon>
        <taxon>Negativicutes</taxon>
        <taxon>Selenomonadales</taxon>
        <taxon>Sporomusaceae</taxon>
        <taxon>Sporomusa</taxon>
    </lineage>
</organism>
<dbReference type="Pfam" id="PF13686">
    <property type="entry name" value="DrsE_2"/>
    <property type="match status" value="1"/>
</dbReference>
<evidence type="ECO:0000256" key="4">
    <source>
        <dbReference type="ARBA" id="ARBA00022827"/>
    </source>
</evidence>
<dbReference type="InterPro" id="IPR050260">
    <property type="entry name" value="FAD-bd_OxRdtase"/>
</dbReference>
<dbReference type="Gene3D" id="3.50.50.60">
    <property type="entry name" value="FAD/NAD(P)-binding domain"/>
    <property type="match status" value="2"/>
</dbReference>
<reference evidence="9" key="1">
    <citation type="submission" date="2015-03" db="EMBL/GenBank/DDBJ databases">
        <authorList>
            <person name="Nijsse Bart"/>
        </authorList>
    </citation>
    <scope>NUCLEOTIDE SEQUENCE [LARGE SCALE GENOMIC DNA]</scope>
</reference>
<dbReference type="PRINTS" id="PR00368">
    <property type="entry name" value="FADPNR"/>
</dbReference>
<dbReference type="InterPro" id="IPR036868">
    <property type="entry name" value="TusA-like_sf"/>
</dbReference>
<dbReference type="Gene3D" id="3.30.110.40">
    <property type="entry name" value="TusA-like domain"/>
    <property type="match status" value="1"/>
</dbReference>
<evidence type="ECO:0000256" key="6">
    <source>
        <dbReference type="ARBA" id="ARBA00023284"/>
    </source>
</evidence>
<dbReference type="InterPro" id="IPR016156">
    <property type="entry name" value="FAD/NAD-linked_Rdtase_dimer_sf"/>
</dbReference>
<dbReference type="CDD" id="cd01524">
    <property type="entry name" value="RHOD_Pyr_redox"/>
    <property type="match status" value="1"/>
</dbReference>
<feature type="domain" description="Rhodanese" evidence="7">
    <location>
        <begin position="465"/>
        <end position="547"/>
    </location>
</feature>
<dbReference type="InterPro" id="IPR032836">
    <property type="entry name" value="DsrE2-like"/>
</dbReference>
<evidence type="ECO:0000256" key="3">
    <source>
        <dbReference type="ARBA" id="ARBA00022630"/>
    </source>
</evidence>
<accession>A0A0U1KY66</accession>
<evidence type="ECO:0000256" key="1">
    <source>
        <dbReference type="ARBA" id="ARBA00001974"/>
    </source>
</evidence>
<comment type="cofactor">
    <cofactor evidence="1">
        <name>FAD</name>
        <dbReference type="ChEBI" id="CHEBI:57692"/>
    </cofactor>
</comment>
<dbReference type="Gene3D" id="3.40.1260.10">
    <property type="entry name" value="DsrEFH-like"/>
    <property type="match status" value="1"/>
</dbReference>
<dbReference type="InterPro" id="IPR001763">
    <property type="entry name" value="Rhodanese-like_dom"/>
</dbReference>
<dbReference type="SUPFAM" id="SSF64307">
    <property type="entry name" value="SirA-like"/>
    <property type="match status" value="1"/>
</dbReference>
<dbReference type="SUPFAM" id="SSF52821">
    <property type="entry name" value="Rhodanese/Cell cycle control phosphatase"/>
    <property type="match status" value="1"/>
</dbReference>
<dbReference type="GO" id="GO:0050451">
    <property type="term" value="F:CoA-disulfide reductase (NADPH) activity"/>
    <property type="evidence" value="ECO:0007669"/>
    <property type="project" value="UniProtKB-EC"/>
</dbReference>
<evidence type="ECO:0000313" key="8">
    <source>
        <dbReference type="EMBL" id="CQR72069.1"/>
    </source>
</evidence>
<dbReference type="Gene3D" id="3.40.250.10">
    <property type="entry name" value="Rhodanese-like domain"/>
    <property type="match status" value="1"/>
</dbReference>
<dbReference type="SUPFAM" id="SSF75169">
    <property type="entry name" value="DsrEFH-like"/>
    <property type="match status" value="1"/>
</dbReference>
<proteinExistence type="inferred from homology"/>
<dbReference type="NCBIfam" id="NF010037">
    <property type="entry name" value="PRK13512.1"/>
    <property type="match status" value="1"/>
</dbReference>
<dbReference type="PROSITE" id="PS50206">
    <property type="entry name" value="RHODANESE_3"/>
    <property type="match status" value="1"/>
</dbReference>
<dbReference type="Pfam" id="PF01206">
    <property type="entry name" value="TusA"/>
    <property type="match status" value="1"/>
</dbReference>
<sequence>MIQKIVIVGGVAGGASTAARLRRLNENYEIIMFEKGEYISFANCGLPYYIGGTIMDRSRLIVQTVEAMSARFNIDIRILSEVIQIDTANQSVTVKNLRTNESYHETYDILVLSPGANPLKPPISGIEEATNLFTLRNIPDTDAIKNYINTNKPKRAVVVGGGFIGLEMTENLHACGIYVTIVEMANQVMAPLDYEMACIVHDHLLDKNVDLILEDGVKSFSNNGRKVTLKSGREIDTEMIILSIGVQPETKIAKDAGLELNARNAIIVDSSMKTSDPHIYAVGDAVEVKDYINSNSTLIPLAWPANRQGRIVADNIAGRIANYPGTLGSSVAKVFDLTVAATGNNEKTLNAVGIDYRVLHIHPGSHAAYYPGAFPISLKLIFTAKEGKILGAQGVGFEGVEKRIDVIAAAIKGKLSVFDLPDLELCYAPPYSSAKDPVNMAGYVATNIIEGLVDTIQWHEVDDIIRDGGLVLDVREPFEADLGTVENAVNIPLGQLRGRLNELPKDKVIYVYCQVGLRGYVACRILTQLGYMCKNIDGGYKTYALVKGINGDKGDKVWHNTQDNEVTEVLNSTKITVKLDACGLQCPGPIRRVFEEMTKLKDGDILEVRATDPGFKKDISAWCNKTGNTLLKGEFERDTKQIVTLIQKGTKNIGNDTANNNSVAGKKGKEGATLVVFSGDLDKAIAAFIIATGAASLGKQVTMFFTFWGLNILKRKDRPVVIKDTIAKMFDVMLPNNAGELPLSNMHLGGMGPMMIKYIMKKNNVDDVETLIKNALHMGVKVVACSMSMDLMGIKQEEFIDGVEIAGVASYLAATDDSGLNLFI</sequence>
<dbReference type="EMBL" id="CTRP01000008">
    <property type="protein sequence ID" value="CQR72069.1"/>
    <property type="molecule type" value="Genomic_DNA"/>
</dbReference>
<protein>
    <submittedName>
        <fullName evidence="8">CoA-disulfide reductase / Disulfide bond regulator</fullName>
        <ecNumber evidence="8">1.8.1.14</ecNumber>
    </submittedName>
</protein>
<evidence type="ECO:0000259" key="7">
    <source>
        <dbReference type="PROSITE" id="PS50206"/>
    </source>
</evidence>